<dbReference type="Proteomes" id="UP000245880">
    <property type="component" value="Unassembled WGS sequence"/>
</dbReference>
<gene>
    <name evidence="1" type="ORF">CLV98_103396</name>
</gene>
<protein>
    <submittedName>
        <fullName evidence="1">Uncharacterized protein</fullName>
    </submittedName>
</protein>
<comment type="caution">
    <text evidence="1">The sequence shown here is derived from an EMBL/GenBank/DDBJ whole genome shotgun (WGS) entry which is preliminary data.</text>
</comment>
<organism evidence="1 2">
    <name type="scientific">Dyadobacter jejuensis</name>
    <dbReference type="NCBI Taxonomy" id="1082580"/>
    <lineage>
        <taxon>Bacteria</taxon>
        <taxon>Pseudomonadati</taxon>
        <taxon>Bacteroidota</taxon>
        <taxon>Cytophagia</taxon>
        <taxon>Cytophagales</taxon>
        <taxon>Spirosomataceae</taxon>
        <taxon>Dyadobacter</taxon>
    </lineage>
</organism>
<reference evidence="1 2" key="1">
    <citation type="submission" date="2018-03" db="EMBL/GenBank/DDBJ databases">
        <title>Genomic Encyclopedia of Archaeal and Bacterial Type Strains, Phase II (KMG-II): from individual species to whole genera.</title>
        <authorList>
            <person name="Goeker M."/>
        </authorList>
    </citation>
    <scope>NUCLEOTIDE SEQUENCE [LARGE SCALE GENOMIC DNA]</scope>
    <source>
        <strain evidence="1 2">DSM 100346</strain>
    </source>
</reference>
<dbReference type="EMBL" id="QGDT01000003">
    <property type="protein sequence ID" value="PWJ59023.1"/>
    <property type="molecule type" value="Genomic_DNA"/>
</dbReference>
<accession>A0A316AMR6</accession>
<proteinExistence type="predicted"/>
<dbReference type="AlphaFoldDB" id="A0A316AMR6"/>
<evidence type="ECO:0000313" key="1">
    <source>
        <dbReference type="EMBL" id="PWJ59023.1"/>
    </source>
</evidence>
<keyword evidence="2" id="KW-1185">Reference proteome</keyword>
<sequence length="47" mass="5294">MAEISLFLWYALRGGRLLSQAISIQVGEEPSRIDGYRSFFFGNIGLN</sequence>
<name>A0A316AMR6_9BACT</name>
<evidence type="ECO:0000313" key="2">
    <source>
        <dbReference type="Proteomes" id="UP000245880"/>
    </source>
</evidence>